<dbReference type="SMART" id="SM00388">
    <property type="entry name" value="HisKA"/>
    <property type="match status" value="1"/>
</dbReference>
<dbReference type="InterPro" id="IPR004358">
    <property type="entry name" value="Sig_transdc_His_kin-like_C"/>
</dbReference>
<dbReference type="InterPro" id="IPR036890">
    <property type="entry name" value="HATPase_C_sf"/>
</dbReference>
<dbReference type="InterPro" id="IPR003594">
    <property type="entry name" value="HATPase_dom"/>
</dbReference>
<evidence type="ECO:0000256" key="4">
    <source>
        <dbReference type="ARBA" id="ARBA00022553"/>
    </source>
</evidence>
<dbReference type="InterPro" id="IPR005467">
    <property type="entry name" value="His_kinase_dom"/>
</dbReference>
<dbReference type="GO" id="GO:0005886">
    <property type="term" value="C:plasma membrane"/>
    <property type="evidence" value="ECO:0007669"/>
    <property type="project" value="UniProtKB-SubCell"/>
</dbReference>
<dbReference type="CDD" id="cd00075">
    <property type="entry name" value="HATPase"/>
    <property type="match status" value="1"/>
</dbReference>
<proteinExistence type="predicted"/>
<dbReference type="PROSITE" id="PS50109">
    <property type="entry name" value="HIS_KIN"/>
    <property type="match status" value="1"/>
</dbReference>
<evidence type="ECO:0000313" key="10">
    <source>
        <dbReference type="Proteomes" id="UP000294513"/>
    </source>
</evidence>
<evidence type="ECO:0000256" key="7">
    <source>
        <dbReference type="SAM" id="MobiDB-lite"/>
    </source>
</evidence>
<keyword evidence="4" id="KW-0597">Phosphoprotein</keyword>
<evidence type="ECO:0000256" key="3">
    <source>
        <dbReference type="ARBA" id="ARBA00012438"/>
    </source>
</evidence>
<dbReference type="InterPro" id="IPR036097">
    <property type="entry name" value="HisK_dim/P_sf"/>
</dbReference>
<evidence type="ECO:0000256" key="6">
    <source>
        <dbReference type="ARBA" id="ARBA00023012"/>
    </source>
</evidence>
<organism evidence="9 10">
    <name type="scientific">Actinomadura rubrisoli</name>
    <dbReference type="NCBI Taxonomy" id="2530368"/>
    <lineage>
        <taxon>Bacteria</taxon>
        <taxon>Bacillati</taxon>
        <taxon>Actinomycetota</taxon>
        <taxon>Actinomycetes</taxon>
        <taxon>Streptosporangiales</taxon>
        <taxon>Thermomonosporaceae</taxon>
        <taxon>Actinomadura</taxon>
    </lineage>
</organism>
<evidence type="ECO:0000313" key="9">
    <source>
        <dbReference type="EMBL" id="TDD93337.1"/>
    </source>
</evidence>
<comment type="subcellular location">
    <subcellularLocation>
        <location evidence="2">Cell membrane</location>
    </subcellularLocation>
</comment>
<reference evidence="9 10" key="1">
    <citation type="submission" date="2019-03" db="EMBL/GenBank/DDBJ databases">
        <title>Draft genome sequences of novel Actinobacteria.</title>
        <authorList>
            <person name="Sahin N."/>
            <person name="Ay H."/>
            <person name="Saygin H."/>
        </authorList>
    </citation>
    <scope>NUCLEOTIDE SEQUENCE [LARGE SCALE GENOMIC DNA]</scope>
    <source>
        <strain evidence="9 10">H3C3</strain>
    </source>
</reference>
<dbReference type="InterPro" id="IPR003661">
    <property type="entry name" value="HisK_dim/P_dom"/>
</dbReference>
<evidence type="ECO:0000256" key="5">
    <source>
        <dbReference type="ARBA" id="ARBA00022777"/>
    </source>
</evidence>
<dbReference type="SUPFAM" id="SSF55874">
    <property type="entry name" value="ATPase domain of HSP90 chaperone/DNA topoisomerase II/histidine kinase"/>
    <property type="match status" value="1"/>
</dbReference>
<dbReference type="OrthoDB" id="9786919at2"/>
<dbReference type="GO" id="GO:0000155">
    <property type="term" value="F:phosphorelay sensor kinase activity"/>
    <property type="evidence" value="ECO:0007669"/>
    <property type="project" value="InterPro"/>
</dbReference>
<comment type="caution">
    <text evidence="9">The sequence shown here is derived from an EMBL/GenBank/DDBJ whole genome shotgun (WGS) entry which is preliminary data.</text>
</comment>
<evidence type="ECO:0000256" key="1">
    <source>
        <dbReference type="ARBA" id="ARBA00000085"/>
    </source>
</evidence>
<protein>
    <recommendedName>
        <fullName evidence="3">histidine kinase</fullName>
        <ecNumber evidence="3">2.7.13.3</ecNumber>
    </recommendedName>
</protein>
<feature type="region of interest" description="Disordered" evidence="7">
    <location>
        <begin position="361"/>
        <end position="384"/>
    </location>
</feature>
<keyword evidence="5 9" id="KW-0418">Kinase</keyword>
<dbReference type="PANTHER" id="PTHR43547:SF2">
    <property type="entry name" value="HYBRID SIGNAL TRANSDUCTION HISTIDINE KINASE C"/>
    <property type="match status" value="1"/>
</dbReference>
<keyword evidence="5 9" id="KW-0808">Transferase</keyword>
<sequence length="384" mass="40246">MVYGVTVSSQEGAARRELAAATHGASVAHPPPCVWLFELRGDMVQSSPGAPTALPVRAALAEGAASREPKVVRAELGGHAYLVRTQRRGDRVVQAAMDLRYQAEERHRLLRTLAAAEVAGLLCALLVGQVLARRAIAPLGDALARQRRFAADVSHELRTPLTRLHTRAQLAARRLRHGADPARDLDQLVTGTRQLGEVVEDLLLSAQFRQLRGLFGPVDLAALAEEAAAAETARAEAGGVRIEVLRQGSAHVVLGAESALRRVLSALLDNALAHTESHIWVVVSDGPSGVVELTVRDDGVGLDPGDAEGLFTRFAGGSRRGFGLGLALVREVVDGHGGTITVDGRPGGGAAFTVRLPAGRAAPAEAREAPRRAAPGSGAHPIAP</sequence>
<dbReference type="SUPFAM" id="SSF47384">
    <property type="entry name" value="Homodimeric domain of signal transducing histidine kinase"/>
    <property type="match status" value="1"/>
</dbReference>
<keyword evidence="10" id="KW-1185">Reference proteome</keyword>
<dbReference type="Gene3D" id="1.10.287.130">
    <property type="match status" value="1"/>
</dbReference>
<dbReference type="SMART" id="SM00387">
    <property type="entry name" value="HATPase_c"/>
    <property type="match status" value="1"/>
</dbReference>
<dbReference type="Proteomes" id="UP000294513">
    <property type="component" value="Unassembled WGS sequence"/>
</dbReference>
<dbReference type="PRINTS" id="PR00344">
    <property type="entry name" value="BCTRLSENSOR"/>
</dbReference>
<dbReference type="PANTHER" id="PTHR43547">
    <property type="entry name" value="TWO-COMPONENT HISTIDINE KINASE"/>
    <property type="match status" value="1"/>
</dbReference>
<dbReference type="CDD" id="cd00082">
    <property type="entry name" value="HisKA"/>
    <property type="match status" value="1"/>
</dbReference>
<accession>A0A4V2YYI7</accession>
<comment type="catalytic activity">
    <reaction evidence="1">
        <text>ATP + protein L-histidine = ADP + protein N-phospho-L-histidine.</text>
        <dbReference type="EC" id="2.7.13.3"/>
    </reaction>
</comment>
<name>A0A4V2YYI7_9ACTN</name>
<dbReference type="Gene3D" id="3.30.565.10">
    <property type="entry name" value="Histidine kinase-like ATPase, C-terminal domain"/>
    <property type="match status" value="1"/>
</dbReference>
<dbReference type="EC" id="2.7.13.3" evidence="3"/>
<dbReference type="Pfam" id="PF00512">
    <property type="entry name" value="HisKA"/>
    <property type="match status" value="1"/>
</dbReference>
<evidence type="ECO:0000256" key="2">
    <source>
        <dbReference type="ARBA" id="ARBA00004236"/>
    </source>
</evidence>
<dbReference type="AlphaFoldDB" id="A0A4V2YYI7"/>
<dbReference type="EMBL" id="SMKU01000034">
    <property type="protein sequence ID" value="TDD93337.1"/>
    <property type="molecule type" value="Genomic_DNA"/>
</dbReference>
<keyword evidence="6" id="KW-0902">Two-component regulatory system</keyword>
<gene>
    <name evidence="9" type="ORF">E1298_09955</name>
</gene>
<dbReference type="Pfam" id="PF02518">
    <property type="entry name" value="HATPase_c"/>
    <property type="match status" value="1"/>
</dbReference>
<feature type="domain" description="Histidine kinase" evidence="8">
    <location>
        <begin position="152"/>
        <end position="360"/>
    </location>
</feature>
<evidence type="ECO:0000259" key="8">
    <source>
        <dbReference type="PROSITE" id="PS50109"/>
    </source>
</evidence>